<name>A0A0N7I911_AZOBR</name>
<geneLocation type="plasmid" evidence="9 10">
    <name>p4</name>
</geneLocation>
<keyword evidence="5 6" id="KW-0472">Membrane</keyword>
<dbReference type="KEGG" id="abf:AMK58_25080"/>
<dbReference type="GeneID" id="56453595"/>
<dbReference type="EC" id="3.4.23.43" evidence="8"/>
<evidence type="ECO:0000256" key="6">
    <source>
        <dbReference type="SAM" id="Phobius"/>
    </source>
</evidence>
<dbReference type="EMBL" id="JAWXYC010000002">
    <property type="protein sequence ID" value="MDX5950270.1"/>
    <property type="molecule type" value="Genomic_DNA"/>
</dbReference>
<reference evidence="8 11" key="2">
    <citation type="submission" date="2023-11" db="EMBL/GenBank/DDBJ databases">
        <title>MicrobeMod: A computational toolkit for identifying prokaryotic methylation and restriction-modification with nanopore sequencing.</title>
        <authorList>
            <person name="Crits-Christoph A."/>
            <person name="Kang S.C."/>
            <person name="Lee H."/>
            <person name="Ostrov N."/>
        </authorList>
    </citation>
    <scope>NUCLEOTIDE SEQUENCE [LARGE SCALE GENOMIC DNA]</scope>
    <source>
        <strain evidence="8 11">ATCC 29145</strain>
    </source>
</reference>
<reference evidence="9 10" key="1">
    <citation type="submission" date="2018-09" db="EMBL/GenBank/DDBJ databases">
        <title>Whole genome based analysis of evolution and adaptive divergence in Indian and Brazilian strains of Azospirillum brasilense.</title>
        <authorList>
            <person name="Singh C."/>
            <person name="Tripathi A.K."/>
        </authorList>
    </citation>
    <scope>NUCLEOTIDE SEQUENCE [LARGE SCALE GENOMIC DNA]</scope>
    <source>
        <strain evidence="9 10">MTCC4038</strain>
        <plasmid evidence="9 10">p4</plasmid>
    </source>
</reference>
<dbReference type="PANTHER" id="PTHR36506:SF1">
    <property type="entry name" value="PREFLAGELLIN PEPTIDASE"/>
    <property type="match status" value="1"/>
</dbReference>
<dbReference type="InterPro" id="IPR000045">
    <property type="entry name" value="Prepilin_IV_endopep_pep"/>
</dbReference>
<comment type="subcellular location">
    <subcellularLocation>
        <location evidence="1">Cell membrane</location>
        <topology evidence="1">Multi-pass membrane protein</topology>
    </subcellularLocation>
</comment>
<keyword evidence="8" id="KW-0378">Hydrolase</keyword>
<evidence type="ECO:0000256" key="1">
    <source>
        <dbReference type="ARBA" id="ARBA00004651"/>
    </source>
</evidence>
<dbReference type="InterPro" id="IPR052218">
    <property type="entry name" value="Preflagellin_Peptidase"/>
</dbReference>
<evidence type="ECO:0000256" key="4">
    <source>
        <dbReference type="ARBA" id="ARBA00022989"/>
    </source>
</evidence>
<dbReference type="Gene3D" id="1.20.120.1220">
    <property type="match status" value="1"/>
</dbReference>
<proteinExistence type="predicted"/>
<evidence type="ECO:0000256" key="2">
    <source>
        <dbReference type="ARBA" id="ARBA00022475"/>
    </source>
</evidence>
<dbReference type="Pfam" id="PF01478">
    <property type="entry name" value="Peptidase_A24"/>
    <property type="match status" value="1"/>
</dbReference>
<organism evidence="9 10">
    <name type="scientific">Azospirillum brasilense</name>
    <dbReference type="NCBI Taxonomy" id="192"/>
    <lineage>
        <taxon>Bacteria</taxon>
        <taxon>Pseudomonadati</taxon>
        <taxon>Pseudomonadota</taxon>
        <taxon>Alphaproteobacteria</taxon>
        <taxon>Rhodospirillales</taxon>
        <taxon>Azospirillaceae</taxon>
        <taxon>Azospirillum</taxon>
    </lineage>
</organism>
<dbReference type="RefSeq" id="WP_059399598.1">
    <property type="nucleotide sequence ID" value="NZ_CP012917.1"/>
</dbReference>
<evidence type="ECO:0000313" key="9">
    <source>
        <dbReference type="EMBL" id="QCO13116.1"/>
    </source>
</evidence>
<dbReference type="PANTHER" id="PTHR36506">
    <property type="entry name" value="PREFLAGELLIN PEPTIDASE"/>
    <property type="match status" value="1"/>
</dbReference>
<accession>A0A0N7I911</accession>
<protein>
    <submittedName>
        <fullName evidence="9">Prepilin peptidase</fullName>
        <ecNumber evidence="8">3.4.23.43</ecNumber>
    </submittedName>
</protein>
<dbReference type="GO" id="GO:0004190">
    <property type="term" value="F:aspartic-type endopeptidase activity"/>
    <property type="evidence" value="ECO:0007669"/>
    <property type="project" value="UniProtKB-EC"/>
</dbReference>
<keyword evidence="2" id="KW-1003">Cell membrane</keyword>
<gene>
    <name evidence="9" type="ORF">D3868_29230</name>
    <name evidence="8" type="ORF">SIM66_03540</name>
</gene>
<feature type="transmembrane region" description="Helical" evidence="6">
    <location>
        <begin position="101"/>
        <end position="126"/>
    </location>
</feature>
<keyword evidence="9" id="KW-0614">Plasmid</keyword>
<dbReference type="GO" id="GO:0005886">
    <property type="term" value="C:plasma membrane"/>
    <property type="evidence" value="ECO:0007669"/>
    <property type="project" value="UniProtKB-SubCell"/>
</dbReference>
<evidence type="ECO:0000313" key="8">
    <source>
        <dbReference type="EMBL" id="MDX5950270.1"/>
    </source>
</evidence>
<dbReference type="EMBL" id="CP032343">
    <property type="protein sequence ID" value="QCO13116.1"/>
    <property type="molecule type" value="Genomic_DNA"/>
</dbReference>
<keyword evidence="4 6" id="KW-1133">Transmembrane helix</keyword>
<dbReference type="Proteomes" id="UP000298774">
    <property type="component" value="Plasmid p4"/>
</dbReference>
<evidence type="ECO:0000256" key="3">
    <source>
        <dbReference type="ARBA" id="ARBA00022692"/>
    </source>
</evidence>
<dbReference type="AlphaFoldDB" id="A0A0N7I911"/>
<evidence type="ECO:0000313" key="10">
    <source>
        <dbReference type="Proteomes" id="UP000298774"/>
    </source>
</evidence>
<feature type="transmembrane region" description="Helical" evidence="6">
    <location>
        <begin position="36"/>
        <end position="52"/>
    </location>
</feature>
<keyword evidence="3 6" id="KW-0812">Transmembrane</keyword>
<evidence type="ECO:0000313" key="11">
    <source>
        <dbReference type="Proteomes" id="UP001277471"/>
    </source>
</evidence>
<evidence type="ECO:0000256" key="5">
    <source>
        <dbReference type="ARBA" id="ARBA00023136"/>
    </source>
</evidence>
<dbReference type="Proteomes" id="UP001277471">
    <property type="component" value="Unassembled WGS sequence"/>
</dbReference>
<evidence type="ECO:0000259" key="7">
    <source>
        <dbReference type="Pfam" id="PF01478"/>
    </source>
</evidence>
<feature type="domain" description="Prepilin type IV endopeptidase peptidase" evidence="7">
    <location>
        <begin position="19"/>
        <end position="116"/>
    </location>
</feature>
<keyword evidence="11" id="KW-1185">Reference proteome</keyword>
<sequence>MDTIALFDPLSLALPMAGLALGWAAADDLCRRIIPDTVSIFLATLGLALPLWQGAPFPWGSLAAAATLLLVLCALHGRGWLGGGDVKLASAILLLVGVERAASFATATALAGGVLSLLYLAGWLALRNARPTRRLLRRFGGLTGPARLLAHVLAAEAHRIATRHSVPYGVALAAGGLLTLSNPTGGAAWF</sequence>